<feature type="transmembrane region" description="Helical" evidence="7">
    <location>
        <begin position="131"/>
        <end position="151"/>
    </location>
</feature>
<evidence type="ECO:0000256" key="3">
    <source>
        <dbReference type="ARBA" id="ARBA00022475"/>
    </source>
</evidence>
<dbReference type="CDD" id="cd06261">
    <property type="entry name" value="TM_PBP2"/>
    <property type="match status" value="1"/>
</dbReference>
<comment type="caution">
    <text evidence="9">The sequence shown here is derived from an EMBL/GenBank/DDBJ whole genome shotgun (WGS) entry which is preliminary data.</text>
</comment>
<keyword evidence="3" id="KW-1003">Cell membrane</keyword>
<dbReference type="RefSeq" id="WP_131983957.1">
    <property type="nucleotide sequence ID" value="NZ_SMKL01000032.1"/>
</dbReference>
<comment type="similarity">
    <text evidence="7">Belongs to the binding-protein-dependent transport system permease family.</text>
</comment>
<reference evidence="9 10" key="1">
    <citation type="submission" date="2019-02" db="EMBL/GenBank/DDBJ databases">
        <title>Draft genome sequences of novel Actinobacteria.</title>
        <authorList>
            <person name="Sahin N."/>
            <person name="Ay H."/>
            <person name="Saygin H."/>
        </authorList>
    </citation>
    <scope>NUCLEOTIDE SEQUENCE [LARGE SCALE GENOMIC DNA]</scope>
    <source>
        <strain evidence="9 10">KC603</strain>
    </source>
</reference>
<keyword evidence="5 7" id="KW-1133">Transmembrane helix</keyword>
<feature type="transmembrane region" description="Helical" evidence="7">
    <location>
        <begin position="290"/>
        <end position="309"/>
    </location>
</feature>
<evidence type="ECO:0000256" key="2">
    <source>
        <dbReference type="ARBA" id="ARBA00022448"/>
    </source>
</evidence>
<dbReference type="PANTHER" id="PTHR43005">
    <property type="entry name" value="BLR7065 PROTEIN"/>
    <property type="match status" value="1"/>
</dbReference>
<feature type="domain" description="ABC transmembrane type-1" evidence="8">
    <location>
        <begin position="94"/>
        <end position="308"/>
    </location>
</feature>
<evidence type="ECO:0000256" key="5">
    <source>
        <dbReference type="ARBA" id="ARBA00022989"/>
    </source>
</evidence>
<dbReference type="GO" id="GO:0005886">
    <property type="term" value="C:plasma membrane"/>
    <property type="evidence" value="ECO:0007669"/>
    <property type="project" value="UniProtKB-SubCell"/>
</dbReference>
<feature type="transmembrane region" description="Helical" evidence="7">
    <location>
        <begin position="98"/>
        <end position="119"/>
    </location>
</feature>
<dbReference type="GO" id="GO:0055085">
    <property type="term" value="P:transmembrane transport"/>
    <property type="evidence" value="ECO:0007669"/>
    <property type="project" value="InterPro"/>
</dbReference>
<keyword evidence="4 7" id="KW-0812">Transmembrane</keyword>
<keyword evidence="6 7" id="KW-0472">Membrane</keyword>
<organism evidence="9 10">
    <name type="scientific">Jiangella ureilytica</name>
    <dbReference type="NCBI Taxonomy" id="2530374"/>
    <lineage>
        <taxon>Bacteria</taxon>
        <taxon>Bacillati</taxon>
        <taxon>Actinomycetota</taxon>
        <taxon>Actinomycetes</taxon>
        <taxon>Jiangellales</taxon>
        <taxon>Jiangellaceae</taxon>
        <taxon>Jiangella</taxon>
    </lineage>
</organism>
<dbReference type="InterPro" id="IPR035906">
    <property type="entry name" value="MetI-like_sf"/>
</dbReference>
<feature type="transmembrane region" description="Helical" evidence="7">
    <location>
        <begin position="33"/>
        <end position="53"/>
    </location>
</feature>
<dbReference type="InterPro" id="IPR000515">
    <property type="entry name" value="MetI-like"/>
</dbReference>
<comment type="subcellular location">
    <subcellularLocation>
        <location evidence="1 7">Cell membrane</location>
        <topology evidence="1 7">Multi-pass membrane protein</topology>
    </subcellularLocation>
</comment>
<evidence type="ECO:0000256" key="1">
    <source>
        <dbReference type="ARBA" id="ARBA00004651"/>
    </source>
</evidence>
<evidence type="ECO:0000313" key="10">
    <source>
        <dbReference type="Proteomes" id="UP000295621"/>
    </source>
</evidence>
<dbReference type="AlphaFoldDB" id="A0A4R4RMJ4"/>
<proteinExistence type="inferred from homology"/>
<feature type="transmembrane region" description="Helical" evidence="7">
    <location>
        <begin position="182"/>
        <end position="202"/>
    </location>
</feature>
<evidence type="ECO:0000313" key="9">
    <source>
        <dbReference type="EMBL" id="TDC50279.1"/>
    </source>
</evidence>
<feature type="transmembrane region" description="Helical" evidence="7">
    <location>
        <begin position="235"/>
        <end position="252"/>
    </location>
</feature>
<keyword evidence="10" id="KW-1185">Reference proteome</keyword>
<dbReference type="SUPFAM" id="SSF161098">
    <property type="entry name" value="MetI-like"/>
    <property type="match status" value="1"/>
</dbReference>
<evidence type="ECO:0000256" key="6">
    <source>
        <dbReference type="ARBA" id="ARBA00023136"/>
    </source>
</evidence>
<dbReference type="PANTHER" id="PTHR43005:SF1">
    <property type="entry name" value="SPERMIDINE_PUTRESCINE TRANSPORT SYSTEM PERMEASE PROTEIN"/>
    <property type="match status" value="1"/>
</dbReference>
<dbReference type="OrthoDB" id="9804439at2"/>
<protein>
    <submittedName>
        <fullName evidence="9">Sugar ABC transporter permease</fullName>
    </submittedName>
</protein>
<evidence type="ECO:0000256" key="4">
    <source>
        <dbReference type="ARBA" id="ARBA00022692"/>
    </source>
</evidence>
<dbReference type="EMBL" id="SMKL01000032">
    <property type="protein sequence ID" value="TDC50279.1"/>
    <property type="molecule type" value="Genomic_DNA"/>
</dbReference>
<keyword evidence="2 7" id="KW-0813">Transport</keyword>
<dbReference type="Gene3D" id="1.10.3720.10">
    <property type="entry name" value="MetI-like"/>
    <property type="match status" value="1"/>
</dbReference>
<gene>
    <name evidence="9" type="ORF">E1212_15385</name>
</gene>
<dbReference type="PROSITE" id="PS50928">
    <property type="entry name" value="ABC_TM1"/>
    <property type="match status" value="1"/>
</dbReference>
<dbReference type="Pfam" id="PF00528">
    <property type="entry name" value="BPD_transp_1"/>
    <property type="match status" value="1"/>
</dbReference>
<evidence type="ECO:0000259" key="8">
    <source>
        <dbReference type="PROSITE" id="PS50928"/>
    </source>
</evidence>
<accession>A0A4R4RMJ4</accession>
<sequence>MSTVVTRIAEERTGTAAVTPPPRLPRRRRNWRGLLFVAPAAIYVAATVVYPLLYNITQSFFDVGMREVTQGGAAFVGLDNYADQFGRPEFWHSLRVSLVYAFGTVAVTFLLGLGLALIFRRFYRGRNILRAVVLIAWVLPTVVSANVWRWLLDGSYGLLNAVLNTLGLVEGDVFWLGRPTTAVIAVILATAWSFGPLAMILLSAGMEGISPTLYEAARIDGASPWQQFRRLTLPLLRPVSLTVILLIFIFTFKTFDTIFLMTGGGPGGATETLPVYAYNEAFAFSRFDTAAVATVVLMVVPIVLSFVYFRAIRSEERA</sequence>
<dbReference type="Proteomes" id="UP000295621">
    <property type="component" value="Unassembled WGS sequence"/>
</dbReference>
<evidence type="ECO:0000256" key="7">
    <source>
        <dbReference type="RuleBase" id="RU363032"/>
    </source>
</evidence>
<name>A0A4R4RMJ4_9ACTN</name>